<evidence type="ECO:0000313" key="4">
    <source>
        <dbReference type="Proteomes" id="UP001177003"/>
    </source>
</evidence>
<organism evidence="3 4">
    <name type="scientific">Lactuca saligna</name>
    <name type="common">Willowleaf lettuce</name>
    <dbReference type="NCBI Taxonomy" id="75948"/>
    <lineage>
        <taxon>Eukaryota</taxon>
        <taxon>Viridiplantae</taxon>
        <taxon>Streptophyta</taxon>
        <taxon>Embryophyta</taxon>
        <taxon>Tracheophyta</taxon>
        <taxon>Spermatophyta</taxon>
        <taxon>Magnoliopsida</taxon>
        <taxon>eudicotyledons</taxon>
        <taxon>Gunneridae</taxon>
        <taxon>Pentapetalae</taxon>
        <taxon>asterids</taxon>
        <taxon>campanulids</taxon>
        <taxon>Asterales</taxon>
        <taxon>Asteraceae</taxon>
        <taxon>Cichorioideae</taxon>
        <taxon>Cichorieae</taxon>
        <taxon>Lactucinae</taxon>
        <taxon>Lactuca</taxon>
    </lineage>
</organism>
<evidence type="ECO:0000256" key="1">
    <source>
        <dbReference type="SAM" id="Coils"/>
    </source>
</evidence>
<dbReference type="AlphaFoldDB" id="A0AA35Y716"/>
<keyword evidence="4" id="KW-1185">Reference proteome</keyword>
<protein>
    <submittedName>
        <fullName evidence="3">Uncharacterized protein</fullName>
    </submittedName>
</protein>
<feature type="region of interest" description="Disordered" evidence="2">
    <location>
        <begin position="1"/>
        <end position="49"/>
    </location>
</feature>
<feature type="compositionally biased region" description="Basic and acidic residues" evidence="2">
    <location>
        <begin position="12"/>
        <end position="37"/>
    </location>
</feature>
<gene>
    <name evidence="3" type="ORF">LSALG_LOCUS1081</name>
</gene>
<evidence type="ECO:0000313" key="3">
    <source>
        <dbReference type="EMBL" id="CAI9260238.1"/>
    </source>
</evidence>
<keyword evidence="1" id="KW-0175">Coiled coil</keyword>
<evidence type="ECO:0000256" key="2">
    <source>
        <dbReference type="SAM" id="MobiDB-lite"/>
    </source>
</evidence>
<dbReference type="Proteomes" id="UP001177003">
    <property type="component" value="Chromosome 0"/>
</dbReference>
<reference evidence="3" key="1">
    <citation type="submission" date="2023-04" db="EMBL/GenBank/DDBJ databases">
        <authorList>
            <person name="Vijverberg K."/>
            <person name="Xiong W."/>
            <person name="Schranz E."/>
        </authorList>
    </citation>
    <scope>NUCLEOTIDE SEQUENCE</scope>
</reference>
<name>A0AA35Y716_LACSI</name>
<sequence length="107" mass="12075">MASTKQGGDEEEKLKNKIDQKDNEASSSRKDKGKCIFEEDNNDNPMMSESERIAMEKKGKELDELNALRKKFEAEEAEAKNANLMANSIHSQMVGGKSQISLIHLRF</sequence>
<accession>A0AA35Y716</accession>
<dbReference type="EMBL" id="OX465086">
    <property type="protein sequence ID" value="CAI9260238.1"/>
    <property type="molecule type" value="Genomic_DNA"/>
</dbReference>
<proteinExistence type="predicted"/>
<feature type="coiled-coil region" evidence="1">
    <location>
        <begin position="55"/>
        <end position="85"/>
    </location>
</feature>